<name>A0AAV0SSA9_9STRA</name>
<dbReference type="EMBL" id="CAKLBC010000143">
    <property type="protein sequence ID" value="CAH0484961.1"/>
    <property type="molecule type" value="Genomic_DNA"/>
</dbReference>
<feature type="region of interest" description="Disordered" evidence="1">
    <location>
        <begin position="614"/>
        <end position="633"/>
    </location>
</feature>
<sequence length="647" mass="69321">MDWKVLRGSCEGGNAVRNLDMKRHRRPLFPAFEADLVKFIRTHMKDEGENGSVANDVDESQVAEKNDGVSALPVTENKGTGAIGDTADGGQGRPLTEALILEEAQRLKKVHGVSDEMLVLSVGWLARLKHRYCIRLRKPAGRPSKCSLPLHYQLGLVTGGSAESMVSWSSSLITPSAPDTQDASKQMMPRQPVTDATTDIASNNVDQLPPSTQQAGNVRLTCDSIQSATLKRTVLCSAQWHQRETANSSTTTAELLRQIPESIRELACSCQGSATCDKLFGGIAGLRVAVVGFGSVVEAFLAAALVGADGFVTCVEASPANVYLAEQAAENFCLTTLGLPSVNIKFIVGEHGGMPQSSSSSCAGGDELKDLQDQTDIAICNCSIQSLEFPVSKNAMLELAFGLLKVGGELRAADLVSSRRLSSSECEETRLAVEAIVRSKGAARTHESSKQSEQKLLLGAPYIGDLQRLFRALGGDAEVRSVSCNEAEATTMDVAVASLLPSLAAANNVKFRRVTFHVFRLHNVEDPCEDYGQTAVFNGYDSQDKATGGEDLSSSFQLDDNWNFRRGVCTPIDGNTAQILQTSWMQRYFSVSGDCSRHRGPFVASAYSMEGSPVSQQAASAPETAVADQPSSTISSSLIEPLDMINI</sequence>
<dbReference type="Gene3D" id="3.40.5.100">
    <property type="match status" value="1"/>
</dbReference>
<proteinExistence type="predicted"/>
<evidence type="ECO:0000313" key="3">
    <source>
        <dbReference type="EMBL" id="CAI5704794.1"/>
    </source>
</evidence>
<evidence type="ECO:0000313" key="5">
    <source>
        <dbReference type="Proteomes" id="UP001159659"/>
    </source>
</evidence>
<dbReference type="EMBL" id="CANTFK010000020">
    <property type="protein sequence ID" value="CAI5704794.1"/>
    <property type="molecule type" value="Genomic_DNA"/>
</dbReference>
<reference evidence="2 4" key="1">
    <citation type="submission" date="2021-11" db="EMBL/GenBank/DDBJ databases">
        <authorList>
            <person name="Islam A."/>
            <person name="Islam S."/>
            <person name="Flora M.S."/>
            <person name="Rahman M."/>
            <person name="Ziaur R.M."/>
            <person name="Epstein J.H."/>
            <person name="Hassan M."/>
            <person name="Klassen M."/>
            <person name="Woodard K."/>
            <person name="Webb A."/>
            <person name="Webby R.J."/>
            <person name="El Zowalaty M.E."/>
        </authorList>
    </citation>
    <scope>NUCLEOTIDE SEQUENCE [LARGE SCALE GENOMIC DNA]</scope>
    <source>
        <strain evidence="2">Pf1</strain>
    </source>
</reference>
<evidence type="ECO:0000313" key="4">
    <source>
        <dbReference type="Proteomes" id="UP001157938"/>
    </source>
</evidence>
<gene>
    <name evidence="2" type="ORF">PFR001_LOCUS695</name>
    <name evidence="3" type="ORF">PFR002_LOCUS326</name>
</gene>
<evidence type="ECO:0000313" key="2">
    <source>
        <dbReference type="EMBL" id="CAH0484961.1"/>
    </source>
</evidence>
<dbReference type="Gene3D" id="3.40.50.150">
    <property type="entry name" value="Vaccinia Virus protein VP39"/>
    <property type="match status" value="1"/>
</dbReference>
<protein>
    <submittedName>
        <fullName evidence="3">Uncharacterized protein</fullName>
    </submittedName>
</protein>
<dbReference type="InterPro" id="IPR029063">
    <property type="entry name" value="SAM-dependent_MTases_sf"/>
</dbReference>
<keyword evidence="4" id="KW-1185">Reference proteome</keyword>
<evidence type="ECO:0000256" key="1">
    <source>
        <dbReference type="SAM" id="MobiDB-lite"/>
    </source>
</evidence>
<reference evidence="3" key="2">
    <citation type="submission" date="2022-12" db="EMBL/GenBank/DDBJ databases">
        <authorList>
            <person name="Webb A."/>
        </authorList>
    </citation>
    <scope>NUCLEOTIDE SEQUENCE</scope>
    <source>
        <strain evidence="3">Pf2</strain>
    </source>
</reference>
<comment type="caution">
    <text evidence="3">The sequence shown here is derived from an EMBL/GenBank/DDBJ whole genome shotgun (WGS) entry which is preliminary data.</text>
</comment>
<dbReference type="SUPFAM" id="SSF53335">
    <property type="entry name" value="S-adenosyl-L-methionine-dependent methyltransferases"/>
    <property type="match status" value="1"/>
</dbReference>
<organism evidence="3 5">
    <name type="scientific">Peronospora farinosa</name>
    <dbReference type="NCBI Taxonomy" id="134698"/>
    <lineage>
        <taxon>Eukaryota</taxon>
        <taxon>Sar</taxon>
        <taxon>Stramenopiles</taxon>
        <taxon>Oomycota</taxon>
        <taxon>Peronosporomycetes</taxon>
        <taxon>Peronosporales</taxon>
        <taxon>Peronosporaceae</taxon>
        <taxon>Peronospora</taxon>
    </lineage>
</organism>
<dbReference type="Proteomes" id="UP001159659">
    <property type="component" value="Unassembled WGS sequence"/>
</dbReference>
<accession>A0AAV0SSA9</accession>
<dbReference type="Proteomes" id="UP001157938">
    <property type="component" value="Unassembled WGS sequence"/>
</dbReference>
<dbReference type="AlphaFoldDB" id="A0AAV0SSA9"/>